<dbReference type="PANTHER" id="PTHR24253:SF42">
    <property type="entry name" value="PROTEASE, SERINE 47"/>
    <property type="match status" value="1"/>
</dbReference>
<gene>
    <name evidence="8" type="ORF">J0S82_020927</name>
</gene>
<dbReference type="PROSITE" id="PS00135">
    <property type="entry name" value="TRYPSIN_SER"/>
    <property type="match status" value="1"/>
</dbReference>
<dbReference type="Gene3D" id="2.40.10.10">
    <property type="entry name" value="Trypsin-like serine proteases"/>
    <property type="match status" value="1"/>
</dbReference>
<evidence type="ECO:0000259" key="7">
    <source>
        <dbReference type="PROSITE" id="PS50240"/>
    </source>
</evidence>
<evidence type="ECO:0000256" key="4">
    <source>
        <dbReference type="ARBA" id="ARBA00054350"/>
    </source>
</evidence>
<evidence type="ECO:0000256" key="1">
    <source>
        <dbReference type="ARBA" id="ARBA00011881"/>
    </source>
</evidence>
<dbReference type="SUPFAM" id="SSF50494">
    <property type="entry name" value="Trypsin-like serine proteases"/>
    <property type="match status" value="1"/>
</dbReference>
<dbReference type="InterPro" id="IPR033116">
    <property type="entry name" value="TRYPSIN_SER"/>
</dbReference>
<accession>A0A8J6A2E9</accession>
<dbReference type="InterPro" id="IPR009003">
    <property type="entry name" value="Peptidase_S1_PA"/>
</dbReference>
<dbReference type="GO" id="GO:0006508">
    <property type="term" value="P:proteolysis"/>
    <property type="evidence" value="ECO:0007669"/>
    <property type="project" value="UniProtKB-KW"/>
</dbReference>
<evidence type="ECO:0000256" key="6">
    <source>
        <dbReference type="SAM" id="MobiDB-lite"/>
    </source>
</evidence>
<keyword evidence="2" id="KW-1015">Disulfide bond</keyword>
<dbReference type="FunFam" id="2.40.10.10:FF:000039">
    <property type="entry name" value="Brain-specific serine protease 4"/>
    <property type="match status" value="1"/>
</dbReference>
<evidence type="ECO:0000256" key="3">
    <source>
        <dbReference type="ARBA" id="ARBA00050838"/>
    </source>
</evidence>
<dbReference type="CDD" id="cd00190">
    <property type="entry name" value="Tryp_SPc"/>
    <property type="match status" value="1"/>
</dbReference>
<comment type="subunit">
    <text evidence="1">Homotetramer.</text>
</comment>
<proteinExistence type="predicted"/>
<dbReference type="EC" id="3.4.21.59" evidence="5"/>
<keyword evidence="9" id="KW-1185">Reference proteome</keyword>
<evidence type="ECO:0000313" key="9">
    <source>
        <dbReference type="Proteomes" id="UP000700334"/>
    </source>
</evidence>
<comment type="caution">
    <text evidence="8">The sequence shown here is derived from an EMBL/GenBank/DDBJ whole genome shotgun (WGS) entry which is preliminary data.</text>
</comment>
<keyword evidence="8" id="KW-0378">Hydrolase</keyword>
<evidence type="ECO:0000256" key="2">
    <source>
        <dbReference type="ARBA" id="ARBA00023157"/>
    </source>
</evidence>
<protein>
    <recommendedName>
        <fullName evidence="5">tryptase</fullName>
        <ecNumber evidence="5">3.4.21.59</ecNumber>
    </recommendedName>
</protein>
<evidence type="ECO:0000313" key="8">
    <source>
        <dbReference type="EMBL" id="KAG8513183.1"/>
    </source>
</evidence>
<dbReference type="InterPro" id="IPR001314">
    <property type="entry name" value="Peptidase_S1A"/>
</dbReference>
<reference evidence="8" key="1">
    <citation type="journal article" date="2021" name="Evol. Appl.">
        <title>The genome of the Pyrenean desman and the effects of bottlenecks and inbreeding on the genomic landscape of an endangered species.</title>
        <authorList>
            <person name="Escoda L."/>
            <person name="Castresana J."/>
        </authorList>
    </citation>
    <scope>NUCLEOTIDE SEQUENCE</scope>
    <source>
        <strain evidence="8">IBE-C5619</strain>
    </source>
</reference>
<dbReference type="Pfam" id="PF00089">
    <property type="entry name" value="Trypsin"/>
    <property type="match status" value="1"/>
</dbReference>
<dbReference type="PANTHER" id="PTHR24253">
    <property type="entry name" value="TRANSMEMBRANE PROTEASE SERINE"/>
    <property type="match status" value="1"/>
</dbReference>
<comment type="catalytic activity">
    <reaction evidence="3">
        <text>Preferential cleavage: Arg-|-Xaa, Lys-|-Xaa, but with more restricted specificity than trypsin.</text>
        <dbReference type="EC" id="3.4.21.59"/>
    </reaction>
</comment>
<dbReference type="InterPro" id="IPR043504">
    <property type="entry name" value="Peptidase_S1_PA_chymotrypsin"/>
</dbReference>
<comment type="function">
    <text evidence="4">Tryptase is the major neutral protease present in mast cells and is secreted upon the coupled activation-degranulation response of this cell type.</text>
</comment>
<organism evidence="8 9">
    <name type="scientific">Galemys pyrenaicus</name>
    <name type="common">Iberian desman</name>
    <name type="synonym">Pyrenean desman</name>
    <dbReference type="NCBI Taxonomy" id="202257"/>
    <lineage>
        <taxon>Eukaryota</taxon>
        <taxon>Metazoa</taxon>
        <taxon>Chordata</taxon>
        <taxon>Craniata</taxon>
        <taxon>Vertebrata</taxon>
        <taxon>Euteleostomi</taxon>
        <taxon>Mammalia</taxon>
        <taxon>Eutheria</taxon>
        <taxon>Laurasiatheria</taxon>
        <taxon>Eulipotyphla</taxon>
        <taxon>Talpidae</taxon>
        <taxon>Galemys</taxon>
    </lineage>
</organism>
<keyword evidence="8" id="KW-0645">Protease</keyword>
<feature type="compositionally biased region" description="Pro residues" evidence="6">
    <location>
        <begin position="259"/>
        <end position="271"/>
    </location>
</feature>
<name>A0A8J6A2E9_GALPY</name>
<dbReference type="AlphaFoldDB" id="A0A8J6A2E9"/>
<dbReference type="Proteomes" id="UP000700334">
    <property type="component" value="Unassembled WGS sequence"/>
</dbReference>
<dbReference type="SMART" id="SM00020">
    <property type="entry name" value="Tryp_SPc"/>
    <property type="match status" value="1"/>
</dbReference>
<dbReference type="InterPro" id="IPR001254">
    <property type="entry name" value="Trypsin_dom"/>
</dbReference>
<feature type="region of interest" description="Disordered" evidence="6">
    <location>
        <begin position="253"/>
        <end position="272"/>
    </location>
</feature>
<dbReference type="PROSITE" id="PS50240">
    <property type="entry name" value="TRYPSIN_DOM"/>
    <property type="match status" value="1"/>
</dbReference>
<sequence length="322" mass="35539">MGLFPECGKPAVTEKIYGGSNAPERRWPWQISLLYKNRHICGGALIGHFWVASAAHCFQMSHNPSDYKVLLGYHQLQKPTEHSQQMTVYRIFVHSDFNRSYFMGNDITLLQLSLSVNFTSHILPACIMGHDKVLPSGLSCWVTGWGMVTEDDFLSRPYHLQEAEVGIISSDICKSYFQMPASGGLNVPDDVLCAADLLTGKATCRGDSGGPLVCKLNDTWYLVGLSSWSADCRPPILPSVFTRLTSFTDWITETQAGSPNPPPELAPPQDKPPALNNFLISRGAVHRPHTWVCLQTFIFLLSSLCALRQTSGAPSRPPVCVS</sequence>
<dbReference type="EMBL" id="JAGFMF010011774">
    <property type="protein sequence ID" value="KAG8513183.1"/>
    <property type="molecule type" value="Genomic_DNA"/>
</dbReference>
<dbReference type="GO" id="GO:0004252">
    <property type="term" value="F:serine-type endopeptidase activity"/>
    <property type="evidence" value="ECO:0007669"/>
    <property type="project" value="UniProtKB-EC"/>
</dbReference>
<dbReference type="OrthoDB" id="546450at2759"/>
<feature type="domain" description="Peptidase S1" evidence="7">
    <location>
        <begin position="16"/>
        <end position="256"/>
    </location>
</feature>
<evidence type="ECO:0000256" key="5">
    <source>
        <dbReference type="ARBA" id="ARBA00066748"/>
    </source>
</evidence>
<dbReference type="PRINTS" id="PR00722">
    <property type="entry name" value="CHYMOTRYPSIN"/>
</dbReference>